<feature type="region of interest" description="Disordered" evidence="1">
    <location>
        <begin position="223"/>
        <end position="244"/>
    </location>
</feature>
<reference evidence="3 4" key="1">
    <citation type="submission" date="2020-07" db="EMBL/GenBank/DDBJ databases">
        <title>Sequencing the genomes of 1000 actinobacteria strains.</title>
        <authorList>
            <person name="Klenk H.-P."/>
        </authorList>
    </citation>
    <scope>NUCLEOTIDE SEQUENCE [LARGE SCALE GENOMIC DNA]</scope>
    <source>
        <strain evidence="3 4">DSM 15475</strain>
    </source>
</reference>
<proteinExistence type="predicted"/>
<evidence type="ECO:0000256" key="2">
    <source>
        <dbReference type="SAM" id="Phobius"/>
    </source>
</evidence>
<feature type="compositionally biased region" description="Low complexity" evidence="1">
    <location>
        <begin position="392"/>
        <end position="406"/>
    </location>
</feature>
<evidence type="ECO:0000313" key="4">
    <source>
        <dbReference type="Proteomes" id="UP000535437"/>
    </source>
</evidence>
<feature type="compositionally biased region" description="Low complexity" evidence="1">
    <location>
        <begin position="320"/>
        <end position="351"/>
    </location>
</feature>
<keyword evidence="2" id="KW-1133">Transmembrane helix</keyword>
<comment type="caution">
    <text evidence="3">The sequence shown here is derived from an EMBL/GenBank/DDBJ whole genome shotgun (WGS) entry which is preliminary data.</text>
</comment>
<feature type="region of interest" description="Disordered" evidence="1">
    <location>
        <begin position="438"/>
        <end position="516"/>
    </location>
</feature>
<feature type="transmembrane region" description="Helical" evidence="2">
    <location>
        <begin position="415"/>
        <end position="436"/>
    </location>
</feature>
<keyword evidence="2" id="KW-0812">Transmembrane</keyword>
<dbReference type="RefSeq" id="WP_179541411.1">
    <property type="nucleotide sequence ID" value="NZ_JACCFY010000001.1"/>
</dbReference>
<dbReference type="AlphaFoldDB" id="A0A7Z0K8V3"/>
<evidence type="ECO:0000313" key="3">
    <source>
        <dbReference type="EMBL" id="NYJ78006.1"/>
    </source>
</evidence>
<feature type="region of interest" description="Disordered" evidence="1">
    <location>
        <begin position="144"/>
        <end position="206"/>
    </location>
</feature>
<gene>
    <name evidence="3" type="ORF">HNR09_001417</name>
</gene>
<organism evidence="3 4">
    <name type="scientific">Nesterenkonia xinjiangensis</name>
    <dbReference type="NCBI Taxonomy" id="225327"/>
    <lineage>
        <taxon>Bacteria</taxon>
        <taxon>Bacillati</taxon>
        <taxon>Actinomycetota</taxon>
        <taxon>Actinomycetes</taxon>
        <taxon>Micrococcales</taxon>
        <taxon>Micrococcaceae</taxon>
        <taxon>Nesterenkonia</taxon>
    </lineage>
</organism>
<protein>
    <submittedName>
        <fullName evidence="3">Uncharacterized protein</fullName>
    </submittedName>
</protein>
<feature type="compositionally biased region" description="Acidic residues" evidence="1">
    <location>
        <begin position="446"/>
        <end position="486"/>
    </location>
</feature>
<keyword evidence="4" id="KW-1185">Reference proteome</keyword>
<name>A0A7Z0K8V3_9MICC</name>
<dbReference type="EMBL" id="JACCFY010000001">
    <property type="protein sequence ID" value="NYJ78006.1"/>
    <property type="molecule type" value="Genomic_DNA"/>
</dbReference>
<accession>A0A7Z0K8V3</accession>
<dbReference type="Proteomes" id="UP000535437">
    <property type="component" value="Unassembled WGS sequence"/>
</dbReference>
<keyword evidence="2" id="KW-0472">Membrane</keyword>
<evidence type="ECO:0000256" key="1">
    <source>
        <dbReference type="SAM" id="MobiDB-lite"/>
    </source>
</evidence>
<feature type="compositionally biased region" description="Polar residues" evidence="1">
    <location>
        <begin position="353"/>
        <end position="365"/>
    </location>
</feature>
<sequence length="636" mass="66032">MAQPFGIGDVVGGRYRITHHVVTSADQDIVFQGIDQVLNREVSILLASTQNAKQVATSAKELATGERSSEVQVLDLGLAEDRTYLISTQTHPNDLLDLVVPDSAPYVEPFFTDSLGSELFGQSRVMEPETFHDDAEYYAGLQGVAPGAEDQESEETGPQARRRRPAFLGKVSETLNRRLGTHRDADRLPQGPSGAPAAEPSDDVASFGSASASGAVYSGAAAAHSAGSPSLPRATDDSLADAAEPGQGETLTLQADMELVDPRPEADAEEEFGVAADTTGRLQPVGITVGPAAAPMGQPADQDHSHDDGEEVVDDPPDEPIAGYGTTSAAGSGSTDSELASGAAAAGQPSPTENPSFTGLISAVSSDRRSAFPGPVAGQEGDAPDAAEHVPAETPAAAPAADPAPAQERSGAGRWIGVAVLAAVVLVAAVFAFVALRGGDDSPPVAEDEETTEPEETTEAEGDDTGEDAEAPEDPEDADETPDEVTPEISSVSRLVPDSPGLNEDTDGQLPNTFDGDTTTTWSSFLFGSAEFGGLASEFALVVELEESSSVSAVTLTQEGEVEGGSFQVLVNDSPELEGAEEVGSGTWNWNETTVELDEQAEGQYLIINTTALPERLEPDNPDLPYGLQLAQITLE</sequence>
<dbReference type="Gene3D" id="2.60.120.260">
    <property type="entry name" value="Galactose-binding domain-like"/>
    <property type="match status" value="1"/>
</dbReference>
<feature type="region of interest" description="Disordered" evidence="1">
    <location>
        <begin position="274"/>
        <end position="408"/>
    </location>
</feature>
<feature type="compositionally biased region" description="Acidic residues" evidence="1">
    <location>
        <begin position="308"/>
        <end position="318"/>
    </location>
</feature>